<dbReference type="HOGENOM" id="CLU_052667_2_0_1"/>
<dbReference type="Pfam" id="PF00020">
    <property type="entry name" value="TNFR_c6"/>
    <property type="match status" value="3"/>
</dbReference>
<dbReference type="InterPro" id="IPR022332">
    <property type="entry name" value="TNFR_14"/>
</dbReference>
<feature type="repeat" description="TNFR-Cys" evidence="12">
    <location>
        <begin position="120"/>
        <end position="162"/>
    </location>
</feature>
<feature type="transmembrane region" description="Helical" evidence="14">
    <location>
        <begin position="208"/>
        <end position="229"/>
    </location>
</feature>
<evidence type="ECO:0000256" key="14">
    <source>
        <dbReference type="SAM" id="Phobius"/>
    </source>
</evidence>
<keyword evidence="6" id="KW-0677">Repeat</keyword>
<evidence type="ECO:0000256" key="12">
    <source>
        <dbReference type="PROSITE-ProRule" id="PRU00206"/>
    </source>
</evidence>
<dbReference type="FunFam" id="2.10.50.10:FF:000007">
    <property type="entry name" value="TNF receptor superfamily member 14"/>
    <property type="match status" value="1"/>
</dbReference>
<dbReference type="InterPro" id="IPR001368">
    <property type="entry name" value="TNFR/NGFR_Cys_rich_reg"/>
</dbReference>
<sequence>MEPPRGWGPPPWSPAPKADALSLALYLLLLGSPRYTLATPQCKEEEYPVGTECCPKCLPGYRVKQACVELTGMLCIPCALGTFLAHLNGLSKCLPCRPCDPAMGLVIRRDCSSTENTECGCDQGHFCVSEKGDDCVECQPHTTCRPGQRVQERGTEQQDTVCEDCQPGTFSPNGTLGECRPWTKCSGLFEMEVEPGTSSTDVTCSSRGLSVLVGVLVLVLAGLIVLCVWMKMRRTPDGFTPVRFLSQWTRPGVGREDTAAQALQPTPDVTTVAVEETAAMFPERSNMLTDSLRCSHLRIPDCVCRELPGPQGLNWGPGQPVGPTPGLASDSIQQRQRQSTAQGALRTPHTSPPMTFESPALPSALG</sequence>
<dbReference type="GO" id="GO:0050829">
    <property type="term" value="P:defense response to Gram-negative bacterium"/>
    <property type="evidence" value="ECO:0000318"/>
    <property type="project" value="GO_Central"/>
</dbReference>
<feature type="region of interest" description="Disordered" evidence="13">
    <location>
        <begin position="314"/>
        <end position="366"/>
    </location>
</feature>
<dbReference type="GO" id="GO:2000406">
    <property type="term" value="P:positive regulation of T cell migration"/>
    <property type="evidence" value="ECO:0000318"/>
    <property type="project" value="GO_Central"/>
</dbReference>
<protein>
    <recommendedName>
        <fullName evidence="16">TNFR-Cys domain-containing protein</fullName>
    </recommendedName>
</protein>
<keyword evidence="11" id="KW-0325">Glycoprotein</keyword>
<feature type="chain" id="PRO_5040140917" description="TNFR-Cys domain-containing protein" evidence="15">
    <location>
        <begin position="39"/>
        <end position="366"/>
    </location>
</feature>
<evidence type="ECO:0000256" key="5">
    <source>
        <dbReference type="ARBA" id="ARBA00022729"/>
    </source>
</evidence>
<comment type="subcellular location">
    <subcellularLocation>
        <location evidence="1">Membrane</location>
        <topology evidence="1">Single-pass type I membrane protein</topology>
    </subcellularLocation>
</comment>
<feature type="disulfide bond" evidence="19">
    <location>
        <begin position="121"/>
        <end position="138"/>
    </location>
</feature>
<keyword evidence="8 14" id="KW-0472">Membrane</keyword>
<feature type="disulfide bond" evidence="19">
    <location>
        <begin position="127"/>
        <end position="135"/>
    </location>
</feature>
<keyword evidence="4 14" id="KW-0812">Transmembrane</keyword>
<dbReference type="Gene3D" id="2.10.50.10">
    <property type="entry name" value="Tumor Necrosis Factor Receptor, subunit A, domain 2"/>
    <property type="match status" value="3"/>
</dbReference>
<evidence type="ECO:0000256" key="2">
    <source>
        <dbReference type="ARBA" id="ARBA00022553"/>
    </source>
</evidence>
<evidence type="ECO:0000256" key="1">
    <source>
        <dbReference type="ARBA" id="ARBA00004479"/>
    </source>
</evidence>
<dbReference type="AlphaFoldDB" id="F6T8I7"/>
<dbReference type="PDBsum" id="3WVT"/>
<evidence type="ECO:0000256" key="8">
    <source>
        <dbReference type="ARBA" id="ARBA00023136"/>
    </source>
</evidence>
<dbReference type="GeneTree" id="ENSGT00940000162427"/>
<dbReference type="GO" id="GO:0009897">
    <property type="term" value="C:external side of plasma membrane"/>
    <property type="evidence" value="ECO:0000318"/>
    <property type="project" value="GO_Central"/>
</dbReference>
<evidence type="ECO:0000256" key="6">
    <source>
        <dbReference type="ARBA" id="ARBA00022737"/>
    </source>
</evidence>
<dbReference type="FunFam" id="2.10.50.10:FF:000009">
    <property type="entry name" value="Tumor necrosis factor receptor superfamily member 14"/>
    <property type="match status" value="1"/>
</dbReference>
<dbReference type="PDB" id="3WVT">
    <property type="method" value="X-ray"/>
    <property type="resolution" value="1.60 A"/>
    <property type="chains" value="A=38-206"/>
</dbReference>
<dbReference type="EvolutionaryTrace" id="F6T8I7"/>
<feature type="disulfide bond" evidence="19">
    <location>
        <begin position="42"/>
        <end position="53"/>
    </location>
</feature>
<evidence type="ECO:0000256" key="10">
    <source>
        <dbReference type="ARBA" id="ARBA00023170"/>
    </source>
</evidence>
<feature type="disulfide bond" evidence="19">
    <location>
        <begin position="96"/>
        <end position="111"/>
    </location>
</feature>
<evidence type="ECO:0000313" key="18">
    <source>
        <dbReference type="Proteomes" id="UP000002281"/>
    </source>
</evidence>
<evidence type="ECO:0000259" key="16">
    <source>
        <dbReference type="PROSITE" id="PS50050"/>
    </source>
</evidence>
<dbReference type="PANTHER" id="PTHR46838:SF1">
    <property type="entry name" value="TUMOR NECROSIS FACTOR RECEPTOR SUPERFAMILY MEMBER 14"/>
    <property type="match status" value="1"/>
</dbReference>
<evidence type="ECO:0000256" key="13">
    <source>
        <dbReference type="SAM" id="MobiDB-lite"/>
    </source>
</evidence>
<feature type="disulfide bond" evidence="19">
    <location>
        <begin position="54"/>
        <end position="67"/>
    </location>
</feature>
<feature type="disulfide bond" evidence="19">
    <location>
        <begin position="57"/>
        <end position="75"/>
    </location>
</feature>
<evidence type="ECO:0000256" key="11">
    <source>
        <dbReference type="ARBA" id="ARBA00023180"/>
    </source>
</evidence>
<reference evidence="19" key="2">
    <citation type="journal article" date="2015" name="Protein Sci.">
        <title>Structural insight into equine lentivirus receptor 1.</title>
        <authorList>
            <person name="Qian L."/>
            <person name="Han X."/>
            <person name="Liu X."/>
        </authorList>
    </citation>
    <scope>X-RAY CRYSTALLOGRAPHY (1.60 ANGSTROMS) OF 38-206</scope>
    <scope>DISULFIDE BONDS</scope>
</reference>
<feature type="domain" description="TNFR-Cys" evidence="16">
    <location>
        <begin position="77"/>
        <end position="119"/>
    </location>
</feature>
<evidence type="ECO:0000256" key="3">
    <source>
        <dbReference type="ARBA" id="ARBA00022581"/>
    </source>
</evidence>
<reference evidence="17" key="3">
    <citation type="submission" date="2025-08" db="UniProtKB">
        <authorList>
            <consortium name="Ensembl"/>
        </authorList>
    </citation>
    <scope>IDENTIFICATION</scope>
    <source>
        <strain evidence="17">Thoroughbred</strain>
    </source>
</reference>
<dbReference type="SMART" id="SM00208">
    <property type="entry name" value="TNFR"/>
    <property type="match status" value="4"/>
</dbReference>
<dbReference type="FunFam" id="2.10.50.10:FF:000040">
    <property type="entry name" value="Tumor necrosis factor receptor superfamily member 14"/>
    <property type="match status" value="1"/>
</dbReference>
<dbReference type="PROSITE" id="PS50050">
    <property type="entry name" value="TNFR_NGFR_2"/>
    <property type="match status" value="2"/>
</dbReference>
<feature type="domain" description="TNFR-Cys" evidence="16">
    <location>
        <begin position="120"/>
        <end position="162"/>
    </location>
</feature>
<evidence type="ECO:0000313" key="17">
    <source>
        <dbReference type="Ensembl" id="ENSECAP00000006763.4"/>
    </source>
</evidence>
<dbReference type="CDD" id="cd10582">
    <property type="entry name" value="TNFRSF14"/>
    <property type="match status" value="1"/>
</dbReference>
<feature type="disulfide bond" evidence="12">
    <location>
        <begin position="144"/>
        <end position="162"/>
    </location>
</feature>
<dbReference type="GO" id="GO:0046642">
    <property type="term" value="P:negative regulation of alpha-beta T cell proliferation"/>
    <property type="evidence" value="ECO:0000318"/>
    <property type="project" value="GO_Central"/>
</dbReference>
<dbReference type="PRINTS" id="PR01965">
    <property type="entry name" value="TNFACTORR14"/>
</dbReference>
<evidence type="ECO:0000256" key="15">
    <source>
        <dbReference type="SAM" id="SignalP"/>
    </source>
</evidence>
<dbReference type="SMR" id="F6T8I7"/>
<feature type="disulfide bond" evidence="12 19">
    <location>
        <begin position="78"/>
        <end position="93"/>
    </location>
</feature>
<evidence type="ECO:0000256" key="7">
    <source>
        <dbReference type="ARBA" id="ARBA00022989"/>
    </source>
</evidence>
<keyword evidence="19" id="KW-0002">3D-structure</keyword>
<feature type="compositionally biased region" description="Polar residues" evidence="13">
    <location>
        <begin position="330"/>
        <end position="353"/>
    </location>
</feature>
<feature type="repeat" description="TNFR-Cys" evidence="12">
    <location>
        <begin position="77"/>
        <end position="119"/>
    </location>
</feature>
<evidence type="ECO:0000256" key="9">
    <source>
        <dbReference type="ARBA" id="ARBA00023157"/>
    </source>
</evidence>
<dbReference type="PANTHER" id="PTHR46838">
    <property type="entry name" value="TUMOR NECROSIS FACTOR RECEPTOR SUPERFAMILY MEMBER 14"/>
    <property type="match status" value="1"/>
</dbReference>
<dbReference type="GO" id="GO:0050830">
    <property type="term" value="P:defense response to Gram-positive bacterium"/>
    <property type="evidence" value="ECO:0000318"/>
    <property type="project" value="GO_Central"/>
</dbReference>
<reference evidence="17 18" key="1">
    <citation type="journal article" date="2009" name="Science">
        <title>Genome sequence, comparative analysis, and population genetics of the domestic horse.</title>
        <authorList>
            <consortium name="Broad Institute Genome Sequencing Platform"/>
            <consortium name="Broad Institute Whole Genome Assembly Team"/>
            <person name="Wade C.M."/>
            <person name="Giulotto E."/>
            <person name="Sigurdsson S."/>
            <person name="Zoli M."/>
            <person name="Gnerre S."/>
            <person name="Imsland F."/>
            <person name="Lear T.L."/>
            <person name="Adelson D.L."/>
            <person name="Bailey E."/>
            <person name="Bellone R.R."/>
            <person name="Bloecker H."/>
            <person name="Distl O."/>
            <person name="Edgar R.C."/>
            <person name="Garber M."/>
            <person name="Leeb T."/>
            <person name="Mauceli E."/>
            <person name="MacLeod J.N."/>
            <person name="Penedo M.C.T."/>
            <person name="Raison J.M."/>
            <person name="Sharpe T."/>
            <person name="Vogel J."/>
            <person name="Andersson L."/>
            <person name="Antczak D.F."/>
            <person name="Biagi T."/>
            <person name="Binns M.M."/>
            <person name="Chowdhary B.P."/>
            <person name="Coleman S.J."/>
            <person name="Della Valle G."/>
            <person name="Fryc S."/>
            <person name="Guerin G."/>
            <person name="Hasegawa T."/>
            <person name="Hill E.W."/>
            <person name="Jurka J."/>
            <person name="Kiialainen A."/>
            <person name="Lindgren G."/>
            <person name="Liu J."/>
            <person name="Magnani E."/>
            <person name="Mickelson J.R."/>
            <person name="Murray J."/>
            <person name="Nergadze S.G."/>
            <person name="Onofrio R."/>
            <person name="Pedroni S."/>
            <person name="Piras M.F."/>
            <person name="Raudsepp T."/>
            <person name="Rocchi M."/>
            <person name="Roeed K.H."/>
            <person name="Ryder O.A."/>
            <person name="Searle S."/>
            <person name="Skow L."/>
            <person name="Swinburne J.E."/>
            <person name="Syvaenen A.C."/>
            <person name="Tozaki T."/>
            <person name="Valberg S.J."/>
            <person name="Vaudin M."/>
            <person name="White J.R."/>
            <person name="Zody M.C."/>
            <person name="Lander E.S."/>
            <person name="Lindblad-Toh K."/>
        </authorList>
    </citation>
    <scope>NUCLEOTIDE SEQUENCE [LARGE SCALE GENOMIC DNA]</scope>
    <source>
        <strain evidence="17 18">Thoroughbred</strain>
    </source>
</reference>
<evidence type="ECO:0000256" key="4">
    <source>
        <dbReference type="ARBA" id="ARBA00022692"/>
    </source>
</evidence>
<reference evidence="17" key="4">
    <citation type="submission" date="2025-09" db="UniProtKB">
        <authorList>
            <consortium name="Ensembl"/>
        </authorList>
    </citation>
    <scope>IDENTIFICATION</scope>
    <source>
        <strain evidence="17">Thoroughbred</strain>
    </source>
</reference>
<keyword evidence="9 12" id="KW-1015">Disulfide bond</keyword>
<proteinExistence type="evidence at protein level"/>
<dbReference type="SUPFAM" id="SSF57586">
    <property type="entry name" value="TNF receptor-like"/>
    <property type="match status" value="3"/>
</dbReference>
<name>F6T8I7_HORSE</name>
<comment type="caution">
    <text evidence="12">Lacks conserved residue(s) required for the propagation of feature annotation.</text>
</comment>
<feature type="signal peptide" evidence="15">
    <location>
        <begin position="1"/>
        <end position="38"/>
    </location>
</feature>
<evidence type="ECO:0007829" key="19">
    <source>
        <dbReference type="PDB" id="3WVT"/>
    </source>
</evidence>
<keyword evidence="7 14" id="KW-1133">Transmembrane helix</keyword>
<keyword evidence="18" id="KW-1185">Reference proteome</keyword>
<dbReference type="Bgee" id="ENSECAG00000008751">
    <property type="expression patterns" value="Expressed in leukocyte and 22 other cell types or tissues"/>
</dbReference>
<dbReference type="Ensembl" id="ENSECAT00000008962.4">
    <property type="protein sequence ID" value="ENSECAP00000006763.4"/>
    <property type="gene ID" value="ENSECAG00000008751.4"/>
</dbReference>
<organism evidence="17 18">
    <name type="scientific">Equus caballus</name>
    <name type="common">Horse</name>
    <dbReference type="NCBI Taxonomy" id="9796"/>
    <lineage>
        <taxon>Eukaryota</taxon>
        <taxon>Metazoa</taxon>
        <taxon>Chordata</taxon>
        <taxon>Craniata</taxon>
        <taxon>Vertebrata</taxon>
        <taxon>Euteleostomi</taxon>
        <taxon>Mammalia</taxon>
        <taxon>Eutheria</taxon>
        <taxon>Laurasiatheria</taxon>
        <taxon>Perissodactyla</taxon>
        <taxon>Equidae</taxon>
        <taxon>Equus</taxon>
    </lineage>
</organism>
<keyword evidence="10" id="KW-0675">Receptor</keyword>
<keyword evidence="5 15" id="KW-0732">Signal</keyword>
<dbReference type="Proteomes" id="UP000002281">
    <property type="component" value="Chromosome 2"/>
</dbReference>
<accession>F6T8I7</accession>
<feature type="disulfide bond" evidence="19">
    <location>
        <begin position="99"/>
        <end position="119"/>
    </location>
</feature>
<dbReference type="InterPro" id="IPR034031">
    <property type="entry name" value="TNFRSF14/UL144_N"/>
</dbReference>
<keyword evidence="3" id="KW-0945">Host-virus interaction</keyword>
<dbReference type="GO" id="GO:0002720">
    <property type="term" value="P:positive regulation of cytokine production involved in immune response"/>
    <property type="evidence" value="ECO:0000318"/>
    <property type="project" value="GO_Central"/>
</dbReference>
<keyword evidence="2" id="KW-0597">Phosphoprotein</keyword>